<dbReference type="SMART" id="SM00382">
    <property type="entry name" value="AAA"/>
    <property type="match status" value="1"/>
</dbReference>
<evidence type="ECO:0000256" key="2">
    <source>
        <dbReference type="ARBA" id="ARBA00022741"/>
    </source>
</evidence>
<dbReference type="Proteomes" id="UP000830835">
    <property type="component" value="Unassembled WGS sequence"/>
</dbReference>
<dbReference type="SUPFAM" id="SSF52540">
    <property type="entry name" value="P-loop containing nucleoside triphosphate hydrolases"/>
    <property type="match status" value="1"/>
</dbReference>
<dbReference type="Gene3D" id="3.40.50.300">
    <property type="entry name" value="P-loop containing nucleotide triphosphate hydrolases"/>
    <property type="match status" value="1"/>
</dbReference>
<reference evidence="5" key="1">
    <citation type="submission" date="2021-02" db="EMBL/GenBank/DDBJ databases">
        <title>The CRISPR/cas machinery reduction and long-range gene transfer in the hot spring cyanobacterium Synechococcus.</title>
        <authorList>
            <person name="Dvorak P."/>
            <person name="Jahodarova E."/>
            <person name="Hasler P."/>
            <person name="Poulickova A."/>
        </authorList>
    </citation>
    <scope>NUCLEOTIDE SEQUENCE</scope>
    <source>
        <strain evidence="5">Rupite</strain>
    </source>
</reference>
<evidence type="ECO:0000313" key="6">
    <source>
        <dbReference type="Proteomes" id="UP000830835"/>
    </source>
</evidence>
<dbReference type="Pfam" id="PF00005">
    <property type="entry name" value="ABC_tran"/>
    <property type="match status" value="1"/>
</dbReference>
<dbReference type="GO" id="GO:0005524">
    <property type="term" value="F:ATP binding"/>
    <property type="evidence" value="ECO:0007669"/>
    <property type="project" value="UniProtKB-KW"/>
</dbReference>
<evidence type="ECO:0000256" key="1">
    <source>
        <dbReference type="ARBA" id="ARBA00022448"/>
    </source>
</evidence>
<gene>
    <name evidence="5" type="ORF">JX360_06680</name>
</gene>
<evidence type="ECO:0000259" key="4">
    <source>
        <dbReference type="PROSITE" id="PS50893"/>
    </source>
</evidence>
<dbReference type="EMBL" id="JAFIRA010000012">
    <property type="protein sequence ID" value="MCJ2542592.1"/>
    <property type="molecule type" value="Genomic_DNA"/>
</dbReference>
<sequence>MVSLRGVSKVFPNGNLVLRDVDLEVRRGEFVFVTGVSGAGKSTLLRLLYGADQATQGTVMVDRVCLFSSEGHRPYRIPPRPLAMLRRRLGVVFQDYRLLANRTLAENVAFVLRAQGLSPAEIRRRIGPTLKMVGLTEKRDRFPHELSGGEQQRLSLARAIVNMPVLLLADEPTGNLDPENSLLVLQILERLNSFGVTIMMTSHDPYLVERAGHRVVRVEGGRLYDMR</sequence>
<comment type="caution">
    <text evidence="5">The sequence shown here is derived from an EMBL/GenBank/DDBJ whole genome shotgun (WGS) entry which is preliminary data.</text>
</comment>
<dbReference type="InterPro" id="IPR017871">
    <property type="entry name" value="ABC_transporter-like_CS"/>
</dbReference>
<keyword evidence="6" id="KW-1185">Reference proteome</keyword>
<dbReference type="InterPro" id="IPR003439">
    <property type="entry name" value="ABC_transporter-like_ATP-bd"/>
</dbReference>
<keyword evidence="1" id="KW-0813">Transport</keyword>
<dbReference type="InterPro" id="IPR027417">
    <property type="entry name" value="P-loop_NTPase"/>
</dbReference>
<keyword evidence="3 5" id="KW-0067">ATP-binding</keyword>
<dbReference type="PANTHER" id="PTHR24220:SF470">
    <property type="entry name" value="CELL DIVISION ATP-BINDING PROTEIN FTSE"/>
    <property type="match status" value="1"/>
</dbReference>
<keyword evidence="2" id="KW-0547">Nucleotide-binding</keyword>
<name>A0ABT0CA53_THEVL</name>
<dbReference type="InterPro" id="IPR015854">
    <property type="entry name" value="ABC_transpr_LolD-like"/>
</dbReference>
<evidence type="ECO:0000256" key="3">
    <source>
        <dbReference type="ARBA" id="ARBA00022840"/>
    </source>
</evidence>
<dbReference type="PROSITE" id="PS00211">
    <property type="entry name" value="ABC_TRANSPORTER_1"/>
    <property type="match status" value="1"/>
</dbReference>
<protein>
    <submittedName>
        <fullName evidence="5">ATP-binding cassette domain-containing protein</fullName>
    </submittedName>
</protein>
<dbReference type="PANTHER" id="PTHR24220">
    <property type="entry name" value="IMPORT ATP-BINDING PROTEIN"/>
    <property type="match status" value="1"/>
</dbReference>
<dbReference type="PROSITE" id="PS50893">
    <property type="entry name" value="ABC_TRANSPORTER_2"/>
    <property type="match status" value="1"/>
</dbReference>
<evidence type="ECO:0000313" key="5">
    <source>
        <dbReference type="EMBL" id="MCJ2542592.1"/>
    </source>
</evidence>
<feature type="domain" description="ABC transporter" evidence="4">
    <location>
        <begin position="2"/>
        <end position="226"/>
    </location>
</feature>
<proteinExistence type="predicted"/>
<organism evidence="5 6">
    <name type="scientific">Thermostichus vulcanus str. 'Rupite'</name>
    <dbReference type="NCBI Taxonomy" id="2813851"/>
    <lineage>
        <taxon>Bacteria</taxon>
        <taxon>Bacillati</taxon>
        <taxon>Cyanobacteriota</taxon>
        <taxon>Cyanophyceae</taxon>
        <taxon>Thermostichales</taxon>
        <taxon>Thermostichaceae</taxon>
        <taxon>Thermostichus</taxon>
    </lineage>
</organism>
<dbReference type="InterPro" id="IPR003593">
    <property type="entry name" value="AAA+_ATPase"/>
</dbReference>
<dbReference type="InterPro" id="IPR017911">
    <property type="entry name" value="MacB-like_ATP-bd"/>
</dbReference>
<dbReference type="CDD" id="cd03255">
    <property type="entry name" value="ABC_MJ0796_LolCDE_FtsE"/>
    <property type="match status" value="1"/>
</dbReference>
<dbReference type="RefSeq" id="WP_425244367.1">
    <property type="nucleotide sequence ID" value="NZ_JAFIRA010000012.1"/>
</dbReference>
<accession>A0ABT0CA53</accession>